<keyword evidence="4" id="KW-0051">Antiviral defense</keyword>
<gene>
    <name evidence="6" type="primary">cmr5</name>
    <name evidence="6" type="ORF">ENW55_09865</name>
</gene>
<dbReference type="Pfam" id="PF09701">
    <property type="entry name" value="Cas_Cmr5"/>
    <property type="match status" value="1"/>
</dbReference>
<comment type="caution">
    <text evidence="6">The sequence shown here is derived from an EMBL/GenBank/DDBJ whole genome shotgun (WGS) entry which is preliminary data.</text>
</comment>
<keyword evidence="3" id="KW-0963">Cytoplasm</keyword>
<dbReference type="InterPro" id="IPR010160">
    <property type="entry name" value="CRISPR-assoc_prot_Cmr5"/>
</dbReference>
<dbReference type="SUPFAM" id="SSF158568">
    <property type="entry name" value="AF1862-like"/>
    <property type="match status" value="1"/>
</dbReference>
<sequence length="112" mass="12729">MRNLELEMARRAMEKVKEVANEAQSKQEYLTLARKLGSMIIQNGLIGTIAYLKNKSQGSVILGHLNELVSQQIPVDISKPESVPERDYFKVQAVALEASKWLKRYAEILLKE</sequence>
<evidence type="ECO:0000256" key="4">
    <source>
        <dbReference type="ARBA" id="ARBA00023118"/>
    </source>
</evidence>
<dbReference type="NCBIfam" id="TIGR01881">
    <property type="entry name" value="cas_Cmr5"/>
    <property type="match status" value="1"/>
</dbReference>
<evidence type="ECO:0000256" key="5">
    <source>
        <dbReference type="ARBA" id="ARBA00030001"/>
    </source>
</evidence>
<dbReference type="GO" id="GO:0005737">
    <property type="term" value="C:cytoplasm"/>
    <property type="evidence" value="ECO:0007669"/>
    <property type="project" value="UniProtKB-SubCell"/>
</dbReference>
<dbReference type="EMBL" id="DTKQ01000057">
    <property type="protein sequence ID" value="HGZ80271.1"/>
    <property type="molecule type" value="Genomic_DNA"/>
</dbReference>
<dbReference type="GO" id="GO:0051607">
    <property type="term" value="P:defense response to virus"/>
    <property type="evidence" value="ECO:0007669"/>
    <property type="project" value="UniProtKB-KW"/>
</dbReference>
<proteinExistence type="inferred from homology"/>
<protein>
    <recommendedName>
        <fullName evidence="5">CRISPR type III-B/RAMP module-associated protein Cmr5</fullName>
    </recommendedName>
</protein>
<name>A0A832I8F2_9THEM</name>
<dbReference type="AlphaFoldDB" id="A0A832I8F2"/>
<accession>A0A832I8F2</accession>
<organism evidence="6">
    <name type="scientific">Pseudothermotoga hypogea</name>
    <dbReference type="NCBI Taxonomy" id="57487"/>
    <lineage>
        <taxon>Bacteria</taxon>
        <taxon>Thermotogati</taxon>
        <taxon>Thermotogota</taxon>
        <taxon>Thermotogae</taxon>
        <taxon>Thermotogales</taxon>
        <taxon>Thermotogaceae</taxon>
        <taxon>Pseudothermotoga</taxon>
    </lineage>
</organism>
<comment type="similarity">
    <text evidence="2">Belongs to the CRISPR system Cmr5 family.</text>
</comment>
<evidence type="ECO:0000256" key="2">
    <source>
        <dbReference type="ARBA" id="ARBA00006161"/>
    </source>
</evidence>
<dbReference type="InterPro" id="IPR023101">
    <property type="entry name" value="AF1862-like_dom_sf"/>
</dbReference>
<evidence type="ECO:0000256" key="3">
    <source>
        <dbReference type="ARBA" id="ARBA00022490"/>
    </source>
</evidence>
<comment type="subcellular location">
    <subcellularLocation>
        <location evidence="1">Cytoplasm</location>
    </subcellularLocation>
</comment>
<dbReference type="Gene3D" id="1.10.520.30">
    <property type="entry name" value="AF1862-like domain"/>
    <property type="match status" value="1"/>
</dbReference>
<evidence type="ECO:0000313" key="6">
    <source>
        <dbReference type="EMBL" id="HGZ80271.1"/>
    </source>
</evidence>
<reference evidence="6" key="1">
    <citation type="journal article" date="2020" name="mSystems">
        <title>Genome- and Community-Level Interaction Insights into Carbon Utilization and Element Cycling Functions of Hydrothermarchaeota in Hydrothermal Sediment.</title>
        <authorList>
            <person name="Zhou Z."/>
            <person name="Liu Y."/>
            <person name="Xu W."/>
            <person name="Pan J."/>
            <person name="Luo Z.H."/>
            <person name="Li M."/>
        </authorList>
    </citation>
    <scope>NUCLEOTIDE SEQUENCE [LARGE SCALE GENOMIC DNA]</scope>
    <source>
        <strain evidence="6">SpSt-86</strain>
    </source>
</reference>
<evidence type="ECO:0000256" key="1">
    <source>
        <dbReference type="ARBA" id="ARBA00004496"/>
    </source>
</evidence>